<evidence type="ECO:0000313" key="3">
    <source>
        <dbReference type="Proteomes" id="UP000434957"/>
    </source>
</evidence>
<organism evidence="2 3">
    <name type="scientific">Phytophthora rubi</name>
    <dbReference type="NCBI Taxonomy" id="129364"/>
    <lineage>
        <taxon>Eukaryota</taxon>
        <taxon>Sar</taxon>
        <taxon>Stramenopiles</taxon>
        <taxon>Oomycota</taxon>
        <taxon>Peronosporomycetes</taxon>
        <taxon>Peronosporales</taxon>
        <taxon>Peronosporaceae</taxon>
        <taxon>Phytophthora</taxon>
    </lineage>
</organism>
<dbReference type="AlphaFoldDB" id="A0A6A4CS52"/>
<feature type="transmembrane region" description="Helical" evidence="1">
    <location>
        <begin position="33"/>
        <end position="55"/>
    </location>
</feature>
<feature type="transmembrane region" description="Helical" evidence="1">
    <location>
        <begin position="76"/>
        <end position="97"/>
    </location>
</feature>
<proteinExistence type="predicted"/>
<evidence type="ECO:0000256" key="1">
    <source>
        <dbReference type="SAM" id="Phobius"/>
    </source>
</evidence>
<comment type="caution">
    <text evidence="2">The sequence shown here is derived from an EMBL/GenBank/DDBJ whole genome shotgun (WGS) entry which is preliminary data.</text>
</comment>
<keyword evidence="1" id="KW-0812">Transmembrane</keyword>
<accession>A0A6A4CS52</accession>
<keyword evidence="3" id="KW-1185">Reference proteome</keyword>
<gene>
    <name evidence="2" type="ORF">PR003_g24299</name>
</gene>
<sequence>MLAVVIKVNCGMRILGHLAFVLETQMSLIQCKLMVWSMLTLCFRVTHFGTLAVVLKILRGNFLREHPKVLREIRRFAVVLLTQMSTVLVYTAFNAIIVSVPLRWQPLAALIAPIFKITQKNVLRRILHGKDDVVPEMTIFNIDISNAFFISSNIQREASINTGILLILIDLLQMLISLCDLRLMLQSVKGIADKMEISTEEAVAVALTIATKYPELRDRRMRTESLYHSKAEIHFLPSHRRTSNKKTTTSGQRFTNKVQIAPSPVQNNVGDVLR</sequence>
<dbReference type="EMBL" id="QXFT01002706">
    <property type="protein sequence ID" value="KAE9294258.1"/>
    <property type="molecule type" value="Genomic_DNA"/>
</dbReference>
<keyword evidence="1" id="KW-0472">Membrane</keyword>
<protein>
    <submittedName>
        <fullName evidence="2">Uncharacterized protein</fullName>
    </submittedName>
</protein>
<reference evidence="2 3" key="1">
    <citation type="submission" date="2018-08" db="EMBL/GenBank/DDBJ databases">
        <title>Genomic investigation of the strawberry pathogen Phytophthora fragariae indicates pathogenicity is determined by transcriptional variation in three key races.</title>
        <authorList>
            <person name="Adams T.M."/>
            <person name="Armitage A.D."/>
            <person name="Sobczyk M.K."/>
            <person name="Bates H.J."/>
            <person name="Dunwell J.M."/>
            <person name="Nellist C.F."/>
            <person name="Harrison R.J."/>
        </authorList>
    </citation>
    <scope>NUCLEOTIDE SEQUENCE [LARGE SCALE GENOMIC DNA]</scope>
    <source>
        <strain evidence="2 3">SCRP333</strain>
    </source>
</reference>
<keyword evidence="1" id="KW-1133">Transmembrane helix</keyword>
<name>A0A6A4CS52_9STRA</name>
<dbReference type="Proteomes" id="UP000434957">
    <property type="component" value="Unassembled WGS sequence"/>
</dbReference>
<evidence type="ECO:0000313" key="2">
    <source>
        <dbReference type="EMBL" id="KAE9294258.1"/>
    </source>
</evidence>